<evidence type="ECO:0000313" key="4">
    <source>
        <dbReference type="Proteomes" id="UP000030752"/>
    </source>
</evidence>
<feature type="coiled-coil region" evidence="1">
    <location>
        <begin position="47"/>
        <end position="81"/>
    </location>
</feature>
<proteinExistence type="predicted"/>
<feature type="compositionally biased region" description="Low complexity" evidence="2">
    <location>
        <begin position="774"/>
        <end position="793"/>
    </location>
</feature>
<accession>W2S3I6</accession>
<dbReference type="Proteomes" id="UP000030752">
    <property type="component" value="Unassembled WGS sequence"/>
</dbReference>
<feature type="compositionally biased region" description="Low complexity" evidence="2">
    <location>
        <begin position="611"/>
        <end position="623"/>
    </location>
</feature>
<feature type="compositionally biased region" description="Basic and acidic residues" evidence="2">
    <location>
        <begin position="828"/>
        <end position="837"/>
    </location>
</feature>
<sequence>MEPEGYDSDVSATASDRYRAASPPAIPAKFPVAMGRLESSEAVDARLRDLNHVENQNNAKLERLRAKRKRMDERIAQKRDVQDRKIKAIMDARQRRDSAIAARRAREDAEFRRVMEQVDEEEDHLRRRLKALKRGFPDESPVPAGRSISTASTSPPGPTYSTIPPPAKRHQSNPPGQTQSPLLTQGGAPPSQPTAQAPSYSFYQGGTKPYSVPYHSSSAYSTVPPPPATHAIPPQVPSQPSNDRSPFGINGRPASPLSRPPLTTPVPPTSALSTAPPPRQTSSTYDTRPPPPTAASSGFATINAPPPSSGFATINARSAATPPSSNSPLARSELDHSKSALTPSAHPENATGAKSSSANSTPAATGKRTPSTTHPYQMSEAFANRHHHCERVDDLNRGIWTSHGPGGTQEHPTGPPVEMYLRCNHDNCRRIDWRTVHGLQCHIVKSHEQPKGTIGSLEKALDRYGVPVKEVEEYEKEHGEGMGGTMADPKNMKIKNKTREVGGGRKSTPGGSGVDPNVRPAGYKPSPTASPTAMHSVPRFSGPGHSPVSAYGAQTTPGDHGRPYAPTTGPAWNSVNSAYGPPRATPVVDTNKQLQGDAVMKEAPAAPPSKAPGSASGPQPATGQSRPEQKAYEFVPKPFEYPPRPHPPTQPAGDRMSQASSTPTPTSKWGSAGREVRPTPTPTPSQPLRWGAPRNGETQARPIGHTWEPRPLGPAEQKHESKKDAAAFGDDKKVPDADTVMGGMPSPRPDAVAPAKREDIAREEAPKEPEKAAETATPSAISSVPAPAPTAADDAMEIDGVEDKKEAPAESALVPSAATEPAPTSTLDKPEITEAKEATPAASGPASGTRSAQSPLISNKPLSAPTSAKRVSRRSSMARKLSGDSGDGQANAAAVQAEATTDGADGEVADEKKSLGEPVEKAEAGVEEDGDDESITVASKDRDRKDDKESLKEKEKMEPRTPPRRAASGRFTRKSNR</sequence>
<feature type="compositionally biased region" description="Polar residues" evidence="2">
    <location>
        <begin position="352"/>
        <end position="374"/>
    </location>
</feature>
<keyword evidence="4" id="KW-1185">Reference proteome</keyword>
<dbReference type="AlphaFoldDB" id="W2S3I6"/>
<dbReference type="eggNOG" id="ENOG502RQEP">
    <property type="taxonomic scope" value="Eukaryota"/>
</dbReference>
<dbReference type="EMBL" id="KB822718">
    <property type="protein sequence ID" value="ETN43271.1"/>
    <property type="molecule type" value="Genomic_DNA"/>
</dbReference>
<feature type="compositionally biased region" description="Basic and acidic residues" evidence="2">
    <location>
        <begin position="939"/>
        <end position="961"/>
    </location>
</feature>
<feature type="compositionally biased region" description="Basic and acidic residues" evidence="2">
    <location>
        <begin position="755"/>
        <end position="773"/>
    </location>
</feature>
<feature type="compositionally biased region" description="Low complexity" evidence="2">
    <location>
        <begin position="887"/>
        <end position="903"/>
    </location>
</feature>
<feature type="compositionally biased region" description="Polar residues" evidence="2">
    <location>
        <begin position="657"/>
        <end position="669"/>
    </location>
</feature>
<feature type="region of interest" description="Disordered" evidence="2">
    <location>
        <begin position="499"/>
        <end position="977"/>
    </location>
</feature>
<evidence type="ECO:0000256" key="2">
    <source>
        <dbReference type="SAM" id="MobiDB-lite"/>
    </source>
</evidence>
<reference evidence="3 4" key="1">
    <citation type="submission" date="2013-03" db="EMBL/GenBank/DDBJ databases">
        <title>The Genome Sequence of Phialophora europaea CBS 101466.</title>
        <authorList>
            <consortium name="The Broad Institute Genomics Platform"/>
            <person name="Cuomo C."/>
            <person name="de Hoog S."/>
            <person name="Gorbushina A."/>
            <person name="Walker B."/>
            <person name="Young S.K."/>
            <person name="Zeng Q."/>
            <person name="Gargeya S."/>
            <person name="Fitzgerald M."/>
            <person name="Haas B."/>
            <person name="Abouelleil A."/>
            <person name="Allen A.W."/>
            <person name="Alvarado L."/>
            <person name="Arachchi H.M."/>
            <person name="Berlin A.M."/>
            <person name="Chapman S.B."/>
            <person name="Gainer-Dewar J."/>
            <person name="Goldberg J."/>
            <person name="Griggs A."/>
            <person name="Gujja S."/>
            <person name="Hansen M."/>
            <person name="Howarth C."/>
            <person name="Imamovic A."/>
            <person name="Ireland A."/>
            <person name="Larimer J."/>
            <person name="McCowan C."/>
            <person name="Murphy C."/>
            <person name="Pearson M."/>
            <person name="Poon T.W."/>
            <person name="Priest M."/>
            <person name="Roberts A."/>
            <person name="Saif S."/>
            <person name="Shea T."/>
            <person name="Sisk P."/>
            <person name="Sykes S."/>
            <person name="Wortman J."/>
            <person name="Nusbaum C."/>
            <person name="Birren B."/>
        </authorList>
    </citation>
    <scope>NUCLEOTIDE SEQUENCE [LARGE SCALE GENOMIC DNA]</scope>
    <source>
        <strain evidence="3 4">CBS 101466</strain>
    </source>
</reference>
<feature type="compositionally biased region" description="Low complexity" evidence="2">
    <location>
        <begin position="185"/>
        <end position="199"/>
    </location>
</feature>
<dbReference type="VEuPathDB" id="FungiDB:HMPREF1541_02430"/>
<feature type="compositionally biased region" description="Polar residues" evidence="2">
    <location>
        <begin position="172"/>
        <end position="183"/>
    </location>
</feature>
<gene>
    <name evidence="3" type="ORF">HMPREF1541_02430</name>
</gene>
<feature type="compositionally biased region" description="Polar residues" evidence="2">
    <location>
        <begin position="846"/>
        <end position="866"/>
    </location>
</feature>
<dbReference type="RefSeq" id="XP_008715007.1">
    <property type="nucleotide sequence ID" value="XM_008716785.1"/>
</dbReference>
<dbReference type="STRING" id="1220924.W2S3I6"/>
<feature type="compositionally biased region" description="Pro residues" evidence="2">
    <location>
        <begin position="155"/>
        <end position="166"/>
    </location>
</feature>
<feature type="region of interest" description="Disordered" evidence="2">
    <location>
        <begin position="132"/>
        <end position="374"/>
    </location>
</feature>
<feature type="compositionally biased region" description="Pro residues" evidence="2">
    <location>
        <begin position="258"/>
        <end position="268"/>
    </location>
</feature>
<dbReference type="OrthoDB" id="4159571at2759"/>
<dbReference type="HOGENOM" id="CLU_318320_0_0_1"/>
<keyword evidence="1" id="KW-0175">Coiled coil</keyword>
<feature type="compositionally biased region" description="Polar residues" evidence="2">
    <location>
        <begin position="310"/>
        <end position="329"/>
    </location>
</feature>
<evidence type="ECO:0000256" key="1">
    <source>
        <dbReference type="SAM" id="Coils"/>
    </source>
</evidence>
<feature type="compositionally biased region" description="Basic and acidic residues" evidence="2">
    <location>
        <begin position="909"/>
        <end position="924"/>
    </location>
</feature>
<feature type="compositionally biased region" description="Pro residues" evidence="2">
    <location>
        <begin position="639"/>
        <end position="650"/>
    </location>
</feature>
<feature type="compositionally biased region" description="Acidic residues" evidence="2">
    <location>
        <begin position="925"/>
        <end position="934"/>
    </location>
</feature>
<feature type="compositionally biased region" description="Basic and acidic residues" evidence="2">
    <location>
        <begin position="716"/>
        <end position="736"/>
    </location>
</feature>
<protein>
    <submittedName>
        <fullName evidence="3">Uncharacterized protein</fullName>
    </submittedName>
</protein>
<dbReference type="InParanoid" id="W2S3I6"/>
<evidence type="ECO:0000313" key="3">
    <source>
        <dbReference type="EMBL" id="ETN43271.1"/>
    </source>
</evidence>
<organism evidence="3 4">
    <name type="scientific">Cyphellophora europaea (strain CBS 101466)</name>
    <name type="common">Phialophora europaea</name>
    <dbReference type="NCBI Taxonomy" id="1220924"/>
    <lineage>
        <taxon>Eukaryota</taxon>
        <taxon>Fungi</taxon>
        <taxon>Dikarya</taxon>
        <taxon>Ascomycota</taxon>
        <taxon>Pezizomycotina</taxon>
        <taxon>Eurotiomycetes</taxon>
        <taxon>Chaetothyriomycetidae</taxon>
        <taxon>Chaetothyriales</taxon>
        <taxon>Cyphellophoraceae</taxon>
        <taxon>Cyphellophora</taxon>
    </lineage>
</organism>
<dbReference type="GeneID" id="19969769"/>
<name>W2S3I6_CYPE1</name>